<dbReference type="OrthoDB" id="273452at2759"/>
<keyword evidence="1" id="KW-1133">Transmembrane helix</keyword>
<dbReference type="AlphaFoldDB" id="A0A250WQ34"/>
<gene>
    <name evidence="2" type="ORF">CEUSTIGMA_g393.t1</name>
</gene>
<protein>
    <submittedName>
        <fullName evidence="2">Uncharacterized protein</fullName>
    </submittedName>
</protein>
<accession>A0A250WQ34</accession>
<evidence type="ECO:0000256" key="1">
    <source>
        <dbReference type="SAM" id="Phobius"/>
    </source>
</evidence>
<feature type="transmembrane region" description="Helical" evidence="1">
    <location>
        <begin position="108"/>
        <end position="133"/>
    </location>
</feature>
<evidence type="ECO:0000313" key="2">
    <source>
        <dbReference type="EMBL" id="GAX72938.1"/>
    </source>
</evidence>
<sequence length="268" mass="31126">MMLEDHHVHNCPLLINMCDPELPFFQGLQRFHKLALMANLNHDRMVPYRTAAISSTDPYECTRDWYGTSPSLPAASDPQKYRSIRQPLRDSSQTDLLEEDQVPVRGKWFGLIVLTLLPLLIFVLITVLIIMVIKGRRHYQKHLDRPSSSWLLQWTCKKNICSRETVPTTKDSAVPIVTKFSVQESSTTSQDSKDAHDDTSIKVVFTDTMSKIDQQEWMVEQLNRLPWQKVDVDVRHIHAHAGIVVRIPERFTIVRDHLPYLFNLMDWP</sequence>
<keyword evidence="1" id="KW-0812">Transmembrane</keyword>
<comment type="caution">
    <text evidence="2">The sequence shown here is derived from an EMBL/GenBank/DDBJ whole genome shotgun (WGS) entry which is preliminary data.</text>
</comment>
<reference evidence="2 3" key="1">
    <citation type="submission" date="2017-08" db="EMBL/GenBank/DDBJ databases">
        <title>Acidophilic green algal genome provides insights into adaptation to an acidic environment.</title>
        <authorList>
            <person name="Hirooka S."/>
            <person name="Hirose Y."/>
            <person name="Kanesaki Y."/>
            <person name="Higuchi S."/>
            <person name="Fujiwara T."/>
            <person name="Onuma R."/>
            <person name="Era A."/>
            <person name="Ohbayashi R."/>
            <person name="Uzuka A."/>
            <person name="Nozaki H."/>
            <person name="Yoshikawa H."/>
            <person name="Miyagishima S.Y."/>
        </authorList>
    </citation>
    <scope>NUCLEOTIDE SEQUENCE [LARGE SCALE GENOMIC DNA]</scope>
    <source>
        <strain evidence="2 3">NIES-2499</strain>
    </source>
</reference>
<dbReference type="EMBL" id="BEGY01000001">
    <property type="protein sequence ID" value="GAX72938.1"/>
    <property type="molecule type" value="Genomic_DNA"/>
</dbReference>
<dbReference type="InterPro" id="IPR044294">
    <property type="entry name" value="Lipase-like"/>
</dbReference>
<dbReference type="PANTHER" id="PTHR12482">
    <property type="entry name" value="LIPASE ROG1-RELATED-RELATED"/>
    <property type="match status" value="1"/>
</dbReference>
<dbReference type="Proteomes" id="UP000232323">
    <property type="component" value="Unassembled WGS sequence"/>
</dbReference>
<evidence type="ECO:0000313" key="3">
    <source>
        <dbReference type="Proteomes" id="UP000232323"/>
    </source>
</evidence>
<keyword evidence="1" id="KW-0472">Membrane</keyword>
<proteinExistence type="predicted"/>
<dbReference type="PANTHER" id="PTHR12482:SF62">
    <property type="entry name" value="LIPASE ROG1-RELATED"/>
    <property type="match status" value="1"/>
</dbReference>
<name>A0A250WQ34_9CHLO</name>
<organism evidence="2 3">
    <name type="scientific">Chlamydomonas eustigma</name>
    <dbReference type="NCBI Taxonomy" id="1157962"/>
    <lineage>
        <taxon>Eukaryota</taxon>
        <taxon>Viridiplantae</taxon>
        <taxon>Chlorophyta</taxon>
        <taxon>core chlorophytes</taxon>
        <taxon>Chlorophyceae</taxon>
        <taxon>CS clade</taxon>
        <taxon>Chlamydomonadales</taxon>
        <taxon>Chlamydomonadaceae</taxon>
        <taxon>Chlamydomonas</taxon>
    </lineage>
</organism>
<keyword evidence="3" id="KW-1185">Reference proteome</keyword>